<protein>
    <submittedName>
        <fullName evidence="1">Uncharacterized protein</fullName>
    </submittedName>
</protein>
<proteinExistence type="predicted"/>
<dbReference type="EMBL" id="ML208637">
    <property type="protein sequence ID" value="TFK61687.1"/>
    <property type="molecule type" value="Genomic_DNA"/>
</dbReference>
<evidence type="ECO:0000313" key="2">
    <source>
        <dbReference type="Proteomes" id="UP000308600"/>
    </source>
</evidence>
<reference evidence="1 2" key="1">
    <citation type="journal article" date="2019" name="Nat. Ecol. Evol.">
        <title>Megaphylogeny resolves global patterns of mushroom evolution.</title>
        <authorList>
            <person name="Varga T."/>
            <person name="Krizsan K."/>
            <person name="Foldi C."/>
            <person name="Dima B."/>
            <person name="Sanchez-Garcia M."/>
            <person name="Sanchez-Ramirez S."/>
            <person name="Szollosi G.J."/>
            <person name="Szarkandi J.G."/>
            <person name="Papp V."/>
            <person name="Albert L."/>
            <person name="Andreopoulos W."/>
            <person name="Angelini C."/>
            <person name="Antonin V."/>
            <person name="Barry K.W."/>
            <person name="Bougher N.L."/>
            <person name="Buchanan P."/>
            <person name="Buyck B."/>
            <person name="Bense V."/>
            <person name="Catcheside P."/>
            <person name="Chovatia M."/>
            <person name="Cooper J."/>
            <person name="Damon W."/>
            <person name="Desjardin D."/>
            <person name="Finy P."/>
            <person name="Geml J."/>
            <person name="Haridas S."/>
            <person name="Hughes K."/>
            <person name="Justo A."/>
            <person name="Karasinski D."/>
            <person name="Kautmanova I."/>
            <person name="Kiss B."/>
            <person name="Kocsube S."/>
            <person name="Kotiranta H."/>
            <person name="LaButti K.M."/>
            <person name="Lechner B.E."/>
            <person name="Liimatainen K."/>
            <person name="Lipzen A."/>
            <person name="Lukacs Z."/>
            <person name="Mihaltcheva S."/>
            <person name="Morgado L.N."/>
            <person name="Niskanen T."/>
            <person name="Noordeloos M.E."/>
            <person name="Ohm R.A."/>
            <person name="Ortiz-Santana B."/>
            <person name="Ovrebo C."/>
            <person name="Racz N."/>
            <person name="Riley R."/>
            <person name="Savchenko A."/>
            <person name="Shiryaev A."/>
            <person name="Soop K."/>
            <person name="Spirin V."/>
            <person name="Szebenyi C."/>
            <person name="Tomsovsky M."/>
            <person name="Tulloss R.E."/>
            <person name="Uehling J."/>
            <person name="Grigoriev I.V."/>
            <person name="Vagvolgyi C."/>
            <person name="Papp T."/>
            <person name="Martin F.M."/>
            <person name="Miettinen O."/>
            <person name="Hibbett D.S."/>
            <person name="Nagy L.G."/>
        </authorList>
    </citation>
    <scope>NUCLEOTIDE SEQUENCE [LARGE SCALE GENOMIC DNA]</scope>
    <source>
        <strain evidence="1 2">NL-1719</strain>
    </source>
</reference>
<evidence type="ECO:0000313" key="1">
    <source>
        <dbReference type="EMBL" id="TFK61687.1"/>
    </source>
</evidence>
<sequence>MAHPAYLSNGPGRMNITITLPLVWLYVLSRKTRTLEHPACAHMVPCTGLDVASIPIAGCLHSTNH</sequence>
<keyword evidence="2" id="KW-1185">Reference proteome</keyword>
<dbReference type="Proteomes" id="UP000308600">
    <property type="component" value="Unassembled WGS sequence"/>
</dbReference>
<name>A0ACD3AA39_9AGAR</name>
<gene>
    <name evidence="1" type="ORF">BDN72DRAFT_849461</name>
</gene>
<organism evidence="1 2">
    <name type="scientific">Pluteus cervinus</name>
    <dbReference type="NCBI Taxonomy" id="181527"/>
    <lineage>
        <taxon>Eukaryota</taxon>
        <taxon>Fungi</taxon>
        <taxon>Dikarya</taxon>
        <taxon>Basidiomycota</taxon>
        <taxon>Agaricomycotina</taxon>
        <taxon>Agaricomycetes</taxon>
        <taxon>Agaricomycetidae</taxon>
        <taxon>Agaricales</taxon>
        <taxon>Pluteineae</taxon>
        <taxon>Pluteaceae</taxon>
        <taxon>Pluteus</taxon>
    </lineage>
</organism>
<accession>A0ACD3AA39</accession>